<name>A0A1B0B6I7_9MUSC</name>
<organism evidence="1 2">
    <name type="scientific">Glossina palpalis gambiensis</name>
    <dbReference type="NCBI Taxonomy" id="67801"/>
    <lineage>
        <taxon>Eukaryota</taxon>
        <taxon>Metazoa</taxon>
        <taxon>Ecdysozoa</taxon>
        <taxon>Arthropoda</taxon>
        <taxon>Hexapoda</taxon>
        <taxon>Insecta</taxon>
        <taxon>Pterygota</taxon>
        <taxon>Neoptera</taxon>
        <taxon>Endopterygota</taxon>
        <taxon>Diptera</taxon>
        <taxon>Brachycera</taxon>
        <taxon>Muscomorpha</taxon>
        <taxon>Hippoboscoidea</taxon>
        <taxon>Glossinidae</taxon>
        <taxon>Glossina</taxon>
    </lineage>
</organism>
<dbReference type="Gene3D" id="1.10.472.10">
    <property type="entry name" value="Cyclin-like"/>
    <property type="match status" value="2"/>
</dbReference>
<dbReference type="AlphaFoldDB" id="A0A1B0B6I7"/>
<proteinExistence type="predicted"/>
<accession>A0A1B0B6I7</accession>
<reference evidence="2" key="1">
    <citation type="submission" date="2015-01" db="EMBL/GenBank/DDBJ databases">
        <authorList>
            <person name="Aksoy S."/>
            <person name="Warren W."/>
            <person name="Wilson R.K."/>
        </authorList>
    </citation>
    <scope>NUCLEOTIDE SEQUENCE [LARGE SCALE GENOMIC DNA]</scope>
    <source>
        <strain evidence="2">IAEA</strain>
    </source>
</reference>
<evidence type="ECO:0000313" key="1">
    <source>
        <dbReference type="EnsemblMetazoa" id="GPPI020480-PA"/>
    </source>
</evidence>
<evidence type="ECO:0000313" key="2">
    <source>
        <dbReference type="Proteomes" id="UP000092460"/>
    </source>
</evidence>
<keyword evidence="2" id="KW-1185">Reference proteome</keyword>
<dbReference type="STRING" id="67801.A0A1B0B6I7"/>
<reference evidence="1" key="2">
    <citation type="submission" date="2020-05" db="UniProtKB">
        <authorList>
            <consortium name="EnsemblMetazoa"/>
        </authorList>
    </citation>
    <scope>IDENTIFICATION</scope>
    <source>
        <strain evidence="1">IAEA</strain>
    </source>
</reference>
<dbReference type="EnsemblMetazoa" id="GPPI020480-RA">
    <property type="protein sequence ID" value="GPPI020480-PA"/>
    <property type="gene ID" value="GPPI020480"/>
</dbReference>
<dbReference type="VEuPathDB" id="VectorBase:GPPI020480"/>
<protein>
    <recommendedName>
        <fullName evidence="3">Cyclin N-terminal domain-containing protein</fullName>
    </recommendedName>
</protein>
<evidence type="ECO:0008006" key="3">
    <source>
        <dbReference type="Google" id="ProtNLM"/>
    </source>
</evidence>
<dbReference type="Proteomes" id="UP000092460">
    <property type="component" value="Unassembled WGS sequence"/>
</dbReference>
<sequence length="247" mass="27241">MDLLCTENIMNDYESDLQQQKQTLMKCHETTTSSPPSLYSSSSSLSSTNCCTSSGSSNSSSGYNSSGSNNCNSINVNAKNLHTSATTITEKSISPVNYQKQQPSSSCYTTTTTTTAATANNVYTNNLINRSLDYVNTATEDPTFLTDRCLENALKAEEKRPQPLCTYFKTVQKDITPPMRKIVAEWMMEGAGEFIGPRARKYAASCVRLIADADKFVKIDSDFNYVAGNDCPEFKSKKQLGTWFSKK</sequence>
<dbReference type="EMBL" id="JXJN01009114">
    <property type="status" value="NOT_ANNOTATED_CDS"/>
    <property type="molecule type" value="Genomic_DNA"/>
</dbReference>